<evidence type="ECO:0000313" key="3">
    <source>
        <dbReference type="Proteomes" id="UP000654004"/>
    </source>
</evidence>
<evidence type="ECO:0000313" key="2">
    <source>
        <dbReference type="EMBL" id="GGP74218.1"/>
    </source>
</evidence>
<feature type="compositionally biased region" description="Low complexity" evidence="1">
    <location>
        <begin position="26"/>
        <end position="46"/>
    </location>
</feature>
<feature type="region of interest" description="Disordered" evidence="1">
    <location>
        <begin position="173"/>
        <end position="221"/>
    </location>
</feature>
<feature type="compositionally biased region" description="Polar residues" evidence="1">
    <location>
        <begin position="173"/>
        <end position="195"/>
    </location>
</feature>
<feature type="region of interest" description="Disordered" evidence="1">
    <location>
        <begin position="14"/>
        <end position="51"/>
    </location>
</feature>
<evidence type="ECO:0008006" key="4">
    <source>
        <dbReference type="Google" id="ProtNLM"/>
    </source>
</evidence>
<dbReference type="Proteomes" id="UP000654004">
    <property type="component" value="Unassembled WGS sequence"/>
</dbReference>
<accession>A0ABQ2QE30</accession>
<organism evidence="2 3">
    <name type="scientific">Shewanella ulleungensis</name>
    <dbReference type="NCBI Taxonomy" id="2282699"/>
    <lineage>
        <taxon>Bacteria</taxon>
        <taxon>Pseudomonadati</taxon>
        <taxon>Pseudomonadota</taxon>
        <taxon>Gammaproteobacteria</taxon>
        <taxon>Alteromonadales</taxon>
        <taxon>Shewanellaceae</taxon>
        <taxon>Shewanella</taxon>
    </lineage>
</organism>
<gene>
    <name evidence="2" type="ORF">GCM10009410_02460</name>
</gene>
<feature type="compositionally biased region" description="Polar residues" evidence="1">
    <location>
        <begin position="14"/>
        <end position="25"/>
    </location>
</feature>
<dbReference type="RefSeq" id="WP_188952571.1">
    <property type="nucleotide sequence ID" value="NZ_BMQW01000001.1"/>
</dbReference>
<feature type="compositionally biased region" description="Acidic residues" evidence="1">
    <location>
        <begin position="196"/>
        <end position="205"/>
    </location>
</feature>
<feature type="compositionally biased region" description="Low complexity" evidence="1">
    <location>
        <begin position="206"/>
        <end position="217"/>
    </location>
</feature>
<evidence type="ECO:0000256" key="1">
    <source>
        <dbReference type="SAM" id="MobiDB-lite"/>
    </source>
</evidence>
<dbReference type="InterPro" id="IPR021973">
    <property type="entry name" value="SprA-related"/>
</dbReference>
<dbReference type="EMBL" id="BMQW01000001">
    <property type="protein sequence ID" value="GGP74218.1"/>
    <property type="molecule type" value="Genomic_DNA"/>
</dbReference>
<protein>
    <recommendedName>
        <fullName evidence="4">SrpA-related protein</fullName>
    </recommendedName>
</protein>
<dbReference type="Pfam" id="PF12118">
    <property type="entry name" value="SprA-related"/>
    <property type="match status" value="1"/>
</dbReference>
<proteinExistence type="predicted"/>
<name>A0ABQ2QE30_9GAMM</name>
<reference evidence="3" key="1">
    <citation type="journal article" date="2019" name="Int. J. Syst. Evol. Microbiol.">
        <title>The Global Catalogue of Microorganisms (GCM) 10K type strain sequencing project: providing services to taxonomists for standard genome sequencing and annotation.</title>
        <authorList>
            <consortium name="The Broad Institute Genomics Platform"/>
            <consortium name="The Broad Institute Genome Sequencing Center for Infectious Disease"/>
            <person name="Wu L."/>
            <person name="Ma J."/>
        </authorList>
    </citation>
    <scope>NUCLEOTIDE SEQUENCE [LARGE SCALE GENOMIC DNA]</scope>
    <source>
        <strain evidence="3">JCM 32305</strain>
    </source>
</reference>
<comment type="caution">
    <text evidence="2">The sequence shown here is derived from an EMBL/GenBank/DDBJ whole genome shotgun (WGS) entry which is preliminary data.</text>
</comment>
<sequence>MNAVISPASINVATPATHKSGSGHTSVISHSNSTQISSHSTSSHVSANVPTSTRSFHSVNSLQSSTALSSPSTSDTPLSISAAASIQPVAGSYSLKSGPMNIAAVLQQTSVSNNDSPKASPQTNAQTANVKANAIQPQTVYQPTNSQQTTPFQPVVFTDVTTEQSTQNRFISTVDRQNETPASEQPTFSNSASATDTDETSEDAAVEQAVNAQAQQDTEVAKEQINKQIEQKQQQIEQAEAQQISELSKRDIEVKTHEQAHAAVGGSFAQSPSYEYEKGPDGRRYAVDGEVSIDVAPISGDPQATISKMQKVYAAAMAPVQPSMADIRVAAQAVQYMNEAKQALVVERQQSVMSVQDSEHLTELGNIFKQPDSSDPLASFMQKDSNSDDTLRAQTIISSSETKPIESANTASFDPNVTISSTLTANDRESGIAASGVEFQSVSAGNMNQQANSASRYNPYQNQLSEQNTSNSKYQGFAFYV</sequence>
<keyword evidence="3" id="KW-1185">Reference proteome</keyword>